<evidence type="ECO:0000259" key="2">
    <source>
        <dbReference type="Pfam" id="PF25876"/>
    </source>
</evidence>
<dbReference type="InterPro" id="IPR058624">
    <property type="entry name" value="MdtA-like_HH"/>
</dbReference>
<gene>
    <name evidence="4" type="primary">mdtN</name>
    <name evidence="4" type="ORF">KBTEX_02656</name>
</gene>
<dbReference type="AlphaFoldDB" id="A0A5B8RFN6"/>
<protein>
    <submittedName>
        <fullName evidence="4">Multidrug resistance protein MdtN</fullName>
    </submittedName>
</protein>
<evidence type="ECO:0000313" key="4">
    <source>
        <dbReference type="EMBL" id="QEA06324.1"/>
    </source>
</evidence>
<dbReference type="InterPro" id="IPR050739">
    <property type="entry name" value="MFP"/>
</dbReference>
<feature type="coiled-coil region" evidence="1">
    <location>
        <begin position="86"/>
        <end position="127"/>
    </location>
</feature>
<keyword evidence="1" id="KW-0175">Coiled coil</keyword>
<dbReference type="PANTHER" id="PTHR30386">
    <property type="entry name" value="MEMBRANE FUSION SUBUNIT OF EMRAB-TOLC MULTIDRUG EFFLUX PUMP"/>
    <property type="match status" value="1"/>
</dbReference>
<dbReference type="Gene3D" id="2.40.30.170">
    <property type="match status" value="1"/>
</dbReference>
<dbReference type="Pfam" id="PF25917">
    <property type="entry name" value="BSH_RND"/>
    <property type="match status" value="1"/>
</dbReference>
<dbReference type="Pfam" id="PF25876">
    <property type="entry name" value="HH_MFP_RND"/>
    <property type="match status" value="1"/>
</dbReference>
<feature type="domain" description="Multidrug resistance protein MdtA-like barrel-sandwich hybrid" evidence="3">
    <location>
        <begin position="47"/>
        <end position="242"/>
    </location>
</feature>
<dbReference type="SUPFAM" id="SSF111369">
    <property type="entry name" value="HlyD-like secretion proteins"/>
    <property type="match status" value="2"/>
</dbReference>
<feature type="domain" description="Multidrug resistance protein MdtA-like alpha-helical hairpin" evidence="2">
    <location>
        <begin position="115"/>
        <end position="180"/>
    </location>
</feature>
<dbReference type="Gene3D" id="2.40.50.100">
    <property type="match status" value="2"/>
</dbReference>
<dbReference type="InterPro" id="IPR058625">
    <property type="entry name" value="MdtA-like_BSH"/>
</dbReference>
<proteinExistence type="predicted"/>
<dbReference type="EMBL" id="MN079136">
    <property type="protein sequence ID" value="QEA06324.1"/>
    <property type="molecule type" value="Genomic_DNA"/>
</dbReference>
<name>A0A5B8RFN6_9ZZZZ</name>
<accession>A0A5B8RFN6</accession>
<organism evidence="4">
    <name type="scientific">uncultured organism</name>
    <dbReference type="NCBI Taxonomy" id="155900"/>
    <lineage>
        <taxon>unclassified sequences</taxon>
        <taxon>environmental samples</taxon>
    </lineage>
</organism>
<evidence type="ECO:0000256" key="1">
    <source>
        <dbReference type="SAM" id="Coils"/>
    </source>
</evidence>
<evidence type="ECO:0000259" key="3">
    <source>
        <dbReference type="Pfam" id="PF25917"/>
    </source>
</evidence>
<dbReference type="Gene3D" id="1.10.287.470">
    <property type="entry name" value="Helix hairpin bin"/>
    <property type="match status" value="3"/>
</dbReference>
<dbReference type="PANTHER" id="PTHR30386:SF24">
    <property type="entry name" value="MULTIDRUG RESISTANCE EFFLUX PUMP"/>
    <property type="match status" value="1"/>
</dbReference>
<sequence>MRGIKLVVFGVVLAAVIAAGVVYGIEWYRVGRFIEETDNAQVAADSVAIQPEINARVVDVPVAENQVVDKGQLLVRLEDKDLTTQRDRAAAQLRQARANLQATERQITLQQARIEQAAARVDSAKAETERSRLDLQRAKSLEKRSYSSRQELDNAQAAYRVARSEGQAARATLTAEKRQLPVLKAQRDQASAAVADAEAALAYARHQLDKTRIVAPAAGVVGDVTVEAGSMAQPARTLLHVVPLPEVYVVANFKETADRAHGDRPTG</sequence>
<reference evidence="4" key="1">
    <citation type="submission" date="2019-06" db="EMBL/GenBank/DDBJ databases">
        <authorList>
            <person name="Murdoch R.W."/>
            <person name="Fathepure B."/>
        </authorList>
    </citation>
    <scope>NUCLEOTIDE SEQUENCE</scope>
</reference>